<dbReference type="PROSITE" id="PS50943">
    <property type="entry name" value="HTH_CROC1"/>
    <property type="match status" value="1"/>
</dbReference>
<dbReference type="Gene3D" id="2.10.109.10">
    <property type="entry name" value="Umud Fragment, subunit A"/>
    <property type="match status" value="1"/>
</dbReference>
<dbReference type="InterPro" id="IPR036286">
    <property type="entry name" value="LexA/Signal_pep-like_sf"/>
</dbReference>
<dbReference type="OrthoDB" id="2475196at2"/>
<dbReference type="SUPFAM" id="SSF51306">
    <property type="entry name" value="LexA/Signal peptidase"/>
    <property type="match status" value="1"/>
</dbReference>
<dbReference type="AlphaFoldDB" id="A0A1I4BKG1"/>
<organism evidence="2 3">
    <name type="scientific">Marinilactibacillus piezotolerans</name>
    <dbReference type="NCBI Taxonomy" id="258723"/>
    <lineage>
        <taxon>Bacteria</taxon>
        <taxon>Bacillati</taxon>
        <taxon>Bacillota</taxon>
        <taxon>Bacilli</taxon>
        <taxon>Lactobacillales</taxon>
        <taxon>Carnobacteriaceae</taxon>
        <taxon>Marinilactibacillus</taxon>
    </lineage>
</organism>
<name>A0A1I4BKG1_9LACT</name>
<proteinExistence type="predicted"/>
<gene>
    <name evidence="2" type="ORF">SAMN04488569_10754</name>
</gene>
<dbReference type="InterPro" id="IPR001387">
    <property type="entry name" value="Cro/C1-type_HTH"/>
</dbReference>
<dbReference type="CDD" id="cd00093">
    <property type="entry name" value="HTH_XRE"/>
    <property type="match status" value="1"/>
</dbReference>
<evidence type="ECO:0000259" key="1">
    <source>
        <dbReference type="PROSITE" id="PS50943"/>
    </source>
</evidence>
<dbReference type="Pfam" id="PF00717">
    <property type="entry name" value="Peptidase_S24"/>
    <property type="match status" value="1"/>
</dbReference>
<dbReference type="Gene3D" id="1.10.260.40">
    <property type="entry name" value="lambda repressor-like DNA-binding domains"/>
    <property type="match status" value="1"/>
</dbReference>
<evidence type="ECO:0000313" key="3">
    <source>
        <dbReference type="Proteomes" id="UP000199589"/>
    </source>
</evidence>
<feature type="domain" description="HTH cro/C1-type" evidence="1">
    <location>
        <begin position="17"/>
        <end position="62"/>
    </location>
</feature>
<sequence length="209" mass="24028">MNREEKLKTMIIKRFGTVKEFSRAVGLPYTTIRSILERGIFNAKLENVIIICKGLGISSEELIDQKDFVMENSLSFYNDYTHSKSPSLFDDLKDHSEIDKIELPDLIMGRYAGAEDIIFSRMSERSMDKLIPVNSLIGIKPVELADLENEDIVVYTHQTEQSIKYVYKIENKLILKPASHDPKFIDSVFDMTDTELNILGKIIIYIVEK</sequence>
<dbReference type="InterPro" id="IPR010982">
    <property type="entry name" value="Lambda_DNA-bd_dom_sf"/>
</dbReference>
<evidence type="ECO:0000313" key="2">
    <source>
        <dbReference type="EMBL" id="SFK69033.1"/>
    </source>
</evidence>
<dbReference type="EMBL" id="FOSJ01000075">
    <property type="protein sequence ID" value="SFK69033.1"/>
    <property type="molecule type" value="Genomic_DNA"/>
</dbReference>
<accession>A0A1I4BKG1</accession>
<reference evidence="3" key="1">
    <citation type="submission" date="2016-10" db="EMBL/GenBank/DDBJ databases">
        <authorList>
            <person name="Varghese N."/>
            <person name="Submissions S."/>
        </authorList>
    </citation>
    <scope>NUCLEOTIDE SEQUENCE [LARGE SCALE GENOMIC DNA]</scope>
    <source>
        <strain evidence="3">DSM 16108</strain>
    </source>
</reference>
<keyword evidence="3" id="KW-1185">Reference proteome</keyword>
<dbReference type="SUPFAM" id="SSF47413">
    <property type="entry name" value="lambda repressor-like DNA-binding domains"/>
    <property type="match status" value="1"/>
</dbReference>
<dbReference type="Proteomes" id="UP000199589">
    <property type="component" value="Unassembled WGS sequence"/>
</dbReference>
<protein>
    <submittedName>
        <fullName evidence="2">Repressor LexA</fullName>
    </submittedName>
</protein>
<dbReference type="GO" id="GO:0003677">
    <property type="term" value="F:DNA binding"/>
    <property type="evidence" value="ECO:0007669"/>
    <property type="project" value="InterPro"/>
</dbReference>
<dbReference type="RefSeq" id="WP_072694203.1">
    <property type="nucleotide sequence ID" value="NZ_FOSJ01000075.1"/>
</dbReference>
<dbReference type="InterPro" id="IPR015927">
    <property type="entry name" value="Peptidase_S24_S26A/B/C"/>
</dbReference>